<evidence type="ECO:0000259" key="3">
    <source>
        <dbReference type="PROSITE" id="PS50888"/>
    </source>
</evidence>
<evidence type="ECO:0000313" key="4">
    <source>
        <dbReference type="EMBL" id="GIC89970.1"/>
    </source>
</evidence>
<dbReference type="Proteomes" id="UP000036893">
    <property type="component" value="Unassembled WGS sequence"/>
</dbReference>
<keyword evidence="1" id="KW-0175">Coiled coil</keyword>
<evidence type="ECO:0000256" key="2">
    <source>
        <dbReference type="SAM" id="MobiDB-lite"/>
    </source>
</evidence>
<dbReference type="RefSeq" id="XP_043147236.1">
    <property type="nucleotide sequence ID" value="XM_043291301.1"/>
</dbReference>
<feature type="compositionally biased region" description="Polar residues" evidence="2">
    <location>
        <begin position="704"/>
        <end position="719"/>
    </location>
</feature>
<feature type="region of interest" description="Disordered" evidence="2">
    <location>
        <begin position="271"/>
        <end position="320"/>
    </location>
</feature>
<feature type="compositionally biased region" description="Low complexity" evidence="2">
    <location>
        <begin position="271"/>
        <end position="285"/>
    </location>
</feature>
<accession>A0A8E0QT39</accession>
<feature type="domain" description="BHLH" evidence="3">
    <location>
        <begin position="593"/>
        <end position="670"/>
    </location>
</feature>
<dbReference type="EMBL" id="BBXM02000004">
    <property type="protein sequence ID" value="GIC89970.1"/>
    <property type="molecule type" value="Genomic_DNA"/>
</dbReference>
<feature type="region of interest" description="Disordered" evidence="2">
    <location>
        <begin position="1"/>
        <end position="24"/>
    </location>
</feature>
<feature type="region of interest" description="Disordered" evidence="2">
    <location>
        <begin position="465"/>
        <end position="545"/>
    </location>
</feature>
<evidence type="ECO:0000313" key="5">
    <source>
        <dbReference type="Proteomes" id="UP000036893"/>
    </source>
</evidence>
<feature type="compositionally biased region" description="Low complexity" evidence="2">
    <location>
        <begin position="139"/>
        <end position="156"/>
    </location>
</feature>
<feature type="region of interest" description="Disordered" evidence="2">
    <location>
        <begin position="689"/>
        <end position="737"/>
    </location>
</feature>
<name>A0A8E0QT39_9EURO</name>
<sequence>MDQDNSMAWPGSLQEQSLMAASSEDEFTNFLEFGMHFPDLEGHGPGERQLQPPRSLPASVSMMPTTTAEQEQLVRMETDSLPSAHSSSSYNNRIMGDFSFDLSSHNQPSQRQGEIPSSYTSAPVTPAFYNQELAQPQMFHHPQQPPQKQLQQQPHHGLPTTSQPYIPHGQTIIPPTPNSIELQGNAARYPAQVDENHELYDRYPRMNEEQALYTPLVSPAMTPLETQFRLPEYTIPGEYFTPLTSPALEAQNSNGNGYPFQSVSEVGFLHSPADAIPGSSAPSSPGLMRKHRRRPSTTKSFSSRAKKQQSPSVRPQTRKKSMLNLNSDEVLNGLSQDQGVSKILPHGVSGLRQSSNESSDQDSVSPEPLSEPLMPPPALPPARKSPAIVPQADQSQTSAPATPAMLMRLQRPQPVENPTGQFNGQARLVSTESFDDVMEDVMLPEAATPSSQLSRPQVARIDTAMKSGSATPVTSASITPSLEPKIDRNPGSIAPSPRTMAMPSPSGPIAKKSETPKLGPMGRKRQSLSSTHASPNLRPKISPSIQPLVRGEGISSETSALYLASKSNYQHILDGTLLPGVSYPETLAENLSSKRTNHKLAEQGRRNRINNALKEIESLIPSAFIQMKHVKENVASHAKGDKEKEKEKAGAQTISKATTVELAIDYIKALKQELEETKGKLVAAEARMGENGAAKDEGGKAATVSPTEDGNTKSSNGTQGSSVAEAAVTSTEATGST</sequence>
<feature type="region of interest" description="Disordered" evidence="2">
    <location>
        <begin position="346"/>
        <end position="402"/>
    </location>
</feature>
<dbReference type="FunFam" id="4.10.280.10:FF:000099">
    <property type="entry name" value="Myc-family transcription factor"/>
    <property type="match status" value="1"/>
</dbReference>
<dbReference type="InterPro" id="IPR011598">
    <property type="entry name" value="bHLH_dom"/>
</dbReference>
<dbReference type="Gene3D" id="4.10.280.10">
    <property type="entry name" value="Helix-loop-helix DNA-binding domain"/>
    <property type="match status" value="1"/>
</dbReference>
<feature type="compositionally biased region" description="Polar residues" evidence="2">
    <location>
        <begin position="297"/>
        <end position="315"/>
    </location>
</feature>
<dbReference type="GeneID" id="66993877"/>
<protein>
    <recommendedName>
        <fullName evidence="3">BHLH domain-containing protein</fullName>
    </recommendedName>
</protein>
<dbReference type="CDD" id="cd11392">
    <property type="entry name" value="bHLH_ScPHO4_like"/>
    <property type="match status" value="1"/>
</dbReference>
<dbReference type="AlphaFoldDB" id="A0A8E0QT39"/>
<dbReference type="GO" id="GO:0046983">
    <property type="term" value="F:protein dimerization activity"/>
    <property type="evidence" value="ECO:0007669"/>
    <property type="project" value="InterPro"/>
</dbReference>
<organism evidence="4 5">
    <name type="scientific">Aspergillus udagawae</name>
    <dbReference type="NCBI Taxonomy" id="91492"/>
    <lineage>
        <taxon>Eukaryota</taxon>
        <taxon>Fungi</taxon>
        <taxon>Dikarya</taxon>
        <taxon>Ascomycota</taxon>
        <taxon>Pezizomycotina</taxon>
        <taxon>Eurotiomycetes</taxon>
        <taxon>Eurotiomycetidae</taxon>
        <taxon>Eurotiales</taxon>
        <taxon>Aspergillaceae</taxon>
        <taxon>Aspergillus</taxon>
        <taxon>Aspergillus subgen. Fumigati</taxon>
    </lineage>
</organism>
<gene>
    <name evidence="4" type="ORF">Aud_006400</name>
</gene>
<feature type="compositionally biased region" description="Low complexity" evidence="2">
    <location>
        <begin position="353"/>
        <end position="372"/>
    </location>
</feature>
<feature type="compositionally biased region" description="Polar residues" evidence="2">
    <location>
        <begin position="466"/>
        <end position="480"/>
    </location>
</feature>
<feature type="region of interest" description="Disordered" evidence="2">
    <location>
        <begin position="101"/>
        <end position="122"/>
    </location>
</feature>
<reference evidence="4" key="2">
    <citation type="submission" date="2021-01" db="EMBL/GenBank/DDBJ databases">
        <title>Pan-genome distribution and transcriptional activeness of fungal secondary metabolism genes in Aspergillus section Fumigati.</title>
        <authorList>
            <person name="Takahashi H."/>
            <person name="Umemura M."/>
            <person name="Ninomiya A."/>
            <person name="Kusuya Y."/>
            <person name="Urayama S."/>
            <person name="Shimizu M."/>
            <person name="Watanabe A."/>
            <person name="Kamei K."/>
            <person name="Yaguchi T."/>
            <person name="Hagiwara D."/>
        </authorList>
    </citation>
    <scope>NUCLEOTIDE SEQUENCE</scope>
    <source>
        <strain evidence="4">IFM 46973</strain>
    </source>
</reference>
<proteinExistence type="predicted"/>
<dbReference type="SUPFAM" id="SSF47459">
    <property type="entry name" value="HLH, helix-loop-helix DNA-binding domain"/>
    <property type="match status" value="1"/>
</dbReference>
<dbReference type="InterPro" id="IPR036638">
    <property type="entry name" value="HLH_DNA-bd_sf"/>
</dbReference>
<dbReference type="SMART" id="SM00353">
    <property type="entry name" value="HLH"/>
    <property type="match status" value="1"/>
</dbReference>
<dbReference type="PROSITE" id="PS50888">
    <property type="entry name" value="BHLH"/>
    <property type="match status" value="1"/>
</dbReference>
<feature type="compositionally biased region" description="Low complexity" evidence="2">
    <location>
        <begin position="720"/>
        <end position="737"/>
    </location>
</feature>
<comment type="caution">
    <text evidence="4">The sequence shown here is derived from an EMBL/GenBank/DDBJ whole genome shotgun (WGS) entry which is preliminary data.</text>
</comment>
<dbReference type="Pfam" id="PF00010">
    <property type="entry name" value="HLH"/>
    <property type="match status" value="1"/>
</dbReference>
<evidence type="ECO:0000256" key="1">
    <source>
        <dbReference type="SAM" id="Coils"/>
    </source>
</evidence>
<reference evidence="4" key="1">
    <citation type="journal article" date="2015" name="Genome Announc.">
        <title>Draft Genome Sequence of the Pathogenic Filamentous Fungus Aspergillus udagawae Strain IFM 46973T.</title>
        <authorList>
            <person name="Kusuya Y."/>
            <person name="Takahashi-Nakaguchi A."/>
            <person name="Takahashi H."/>
            <person name="Yaguchi T."/>
        </authorList>
    </citation>
    <scope>NUCLEOTIDE SEQUENCE</scope>
    <source>
        <strain evidence="4">IFM 46973</strain>
    </source>
</reference>
<feature type="region of interest" description="Disordered" evidence="2">
    <location>
        <begin position="139"/>
        <end position="163"/>
    </location>
</feature>
<feature type="region of interest" description="Disordered" evidence="2">
    <location>
        <begin position="36"/>
        <end position="69"/>
    </location>
</feature>
<feature type="coiled-coil region" evidence="1">
    <location>
        <begin position="660"/>
        <end position="687"/>
    </location>
</feature>